<organism evidence="1 2">
    <name type="scientific">Sphingobium cloacae</name>
    <dbReference type="NCBI Taxonomy" id="120107"/>
    <lineage>
        <taxon>Bacteria</taxon>
        <taxon>Pseudomonadati</taxon>
        <taxon>Pseudomonadota</taxon>
        <taxon>Alphaproteobacteria</taxon>
        <taxon>Sphingomonadales</taxon>
        <taxon>Sphingomonadaceae</taxon>
        <taxon>Sphingobium</taxon>
    </lineage>
</organism>
<evidence type="ECO:0008006" key="3">
    <source>
        <dbReference type="Google" id="ProtNLM"/>
    </source>
</evidence>
<dbReference type="RefSeq" id="WP_066514740.1">
    <property type="nucleotide sequence ID" value="NZ_AP017655.1"/>
</dbReference>
<reference evidence="1 2" key="1">
    <citation type="submission" date="2016-10" db="EMBL/GenBank/DDBJ databases">
        <title>Complete Genome Sequence of the Nonylphenol-Degrading Bacterium Sphingobium cloacae JCM 10874T.</title>
        <authorList>
            <person name="Ootsuka M."/>
            <person name="Nishizawa T."/>
            <person name="Ohta H."/>
        </authorList>
    </citation>
    <scope>NUCLEOTIDE SEQUENCE [LARGE SCALE GENOMIC DNA]</scope>
    <source>
        <strain evidence="1 2">JCM 10874</strain>
    </source>
</reference>
<dbReference type="AlphaFoldDB" id="A0A1E1F6S5"/>
<name>A0A1E1F6S5_9SPHN</name>
<sequence>MMMAAQGEAGALAASLAELKAYLRIATGDEDAVLAGLLRSAAALCEGFIGQWLIVRDARETVAGDGSWQRLSARPVAAITDVRVIGPAGVEEVLPPERYAIDIDASGEGWVRLRGVGDGRRLAVRYRAGMAEEMNGLPEAIRQGIVRLAADHHAARSGEVATPPAVVSALWRPWRRMRLA</sequence>
<dbReference type="CDD" id="cd08054">
    <property type="entry name" value="gp6"/>
    <property type="match status" value="1"/>
</dbReference>
<evidence type="ECO:0000313" key="1">
    <source>
        <dbReference type="EMBL" id="BAV66228.1"/>
    </source>
</evidence>
<dbReference type="Proteomes" id="UP000218272">
    <property type="component" value="Chromosome SCLO_1"/>
</dbReference>
<accession>A0A1E1F6S5</accession>
<dbReference type="OrthoDB" id="8478788at2"/>
<protein>
    <recommendedName>
        <fullName evidence="3">PhiE125 gp8 family phage protein</fullName>
    </recommendedName>
</protein>
<dbReference type="NCBIfam" id="TIGR02215">
    <property type="entry name" value="phage_chp_gp8"/>
    <property type="match status" value="1"/>
</dbReference>
<dbReference type="Gene3D" id="1.10.3230.30">
    <property type="entry name" value="Phage gp6-like head-tail connector protein"/>
    <property type="match status" value="1"/>
</dbReference>
<proteinExistence type="predicted"/>
<dbReference type="EMBL" id="AP017655">
    <property type="protein sequence ID" value="BAV66228.1"/>
    <property type="molecule type" value="Genomic_DNA"/>
</dbReference>
<evidence type="ECO:0000313" key="2">
    <source>
        <dbReference type="Proteomes" id="UP000218272"/>
    </source>
</evidence>
<dbReference type="KEGG" id="sclo:SCLO_1031880"/>
<keyword evidence="2" id="KW-1185">Reference proteome</keyword>
<gene>
    <name evidence="1" type="ORF">SCLO_1031880</name>
</gene>
<dbReference type="InterPro" id="IPR011738">
    <property type="entry name" value="Phage_CHP"/>
</dbReference>